<dbReference type="PANTHER" id="PTHR45947">
    <property type="entry name" value="SULFOQUINOVOSYL TRANSFERASE SQD2"/>
    <property type="match status" value="1"/>
</dbReference>
<feature type="domain" description="Glycosyl transferase family 1" evidence="1">
    <location>
        <begin position="277"/>
        <end position="408"/>
    </location>
</feature>
<reference evidence="3 4" key="1">
    <citation type="submission" date="2017-09" db="EMBL/GenBank/DDBJ databases">
        <title>Bacterial strain isolated from the female urinary microbiota.</title>
        <authorList>
            <person name="Thomas-White K."/>
            <person name="Kumar N."/>
            <person name="Forster S."/>
            <person name="Putonti C."/>
            <person name="Lawley T."/>
            <person name="Wolfe A.J."/>
        </authorList>
    </citation>
    <scope>NUCLEOTIDE SEQUENCE [LARGE SCALE GENOMIC DNA]</scope>
    <source>
        <strain evidence="3 4">UMB0204</strain>
    </source>
</reference>
<gene>
    <name evidence="3" type="ORF">CJ192_06090</name>
</gene>
<dbReference type="PANTHER" id="PTHR45947:SF13">
    <property type="entry name" value="TRANSFERASE"/>
    <property type="match status" value="1"/>
</dbReference>
<name>A0A2N6UIV3_9FIRM</name>
<proteinExistence type="predicted"/>
<protein>
    <submittedName>
        <fullName evidence="3">Glycosyltransferase</fullName>
    </submittedName>
</protein>
<keyword evidence="3" id="KW-0808">Transferase</keyword>
<dbReference type="EMBL" id="PNHP01000003">
    <property type="protein sequence ID" value="PMC81598.1"/>
    <property type="molecule type" value="Genomic_DNA"/>
</dbReference>
<sequence>MRILHYFLGFPPYRSGGLTKYAFDLAKSQAEDGHFVMAMWPGEIKKYSDNPEIKKRKKIKGILNFELINPLPVPLDEGIKEFSAFTKSCDIEIYKSFLKKENPEVIHIHTLMGIHKEFIKAANQLGIRTVLTSHDYFGICPKVTLFRNGKCCDNDNECRNCIQCNESALSLKKIKILQSPIYRFIKNIYIVKKLRKSHRNKFFNEESFPSMPDVDIEKISEKYRNLRRYYVDMLESIDFIHFNSTLAEEIYRRYISPKDSKVISIVHQGIKKQVIKKVHTGKKVILYLAPTKPYKGWDVLKKACNQLWEENENIQLRVFSPVQKIEDYMIVKEEGFNHDELGQIMSKADMLVAPSIWYETFGFTVIEALSFGVPVIVSDHVGAKDVIGNNGFVVQAGNVDELKNAIKNMDKKVNIKLKIWREFLNENYRIYKNSK</sequence>
<dbReference type="InterPro" id="IPR028098">
    <property type="entry name" value="Glyco_trans_4-like_N"/>
</dbReference>
<organism evidence="3 4">
    <name type="scientific">Anaerococcus hydrogenalis</name>
    <dbReference type="NCBI Taxonomy" id="33029"/>
    <lineage>
        <taxon>Bacteria</taxon>
        <taxon>Bacillati</taxon>
        <taxon>Bacillota</taxon>
        <taxon>Tissierellia</taxon>
        <taxon>Tissierellales</taxon>
        <taxon>Peptoniphilaceae</taxon>
        <taxon>Anaerococcus</taxon>
    </lineage>
</organism>
<accession>A0A2N6UIV3</accession>
<evidence type="ECO:0000259" key="1">
    <source>
        <dbReference type="Pfam" id="PF00534"/>
    </source>
</evidence>
<evidence type="ECO:0000259" key="2">
    <source>
        <dbReference type="Pfam" id="PF13439"/>
    </source>
</evidence>
<evidence type="ECO:0000313" key="3">
    <source>
        <dbReference type="EMBL" id="PMC81598.1"/>
    </source>
</evidence>
<dbReference type="SUPFAM" id="SSF53756">
    <property type="entry name" value="UDP-Glycosyltransferase/glycogen phosphorylase"/>
    <property type="match status" value="1"/>
</dbReference>
<dbReference type="GeneID" id="84578750"/>
<dbReference type="InterPro" id="IPR001296">
    <property type="entry name" value="Glyco_trans_1"/>
</dbReference>
<dbReference type="Pfam" id="PF13439">
    <property type="entry name" value="Glyco_transf_4"/>
    <property type="match status" value="1"/>
</dbReference>
<dbReference type="RefSeq" id="WP_102198136.1">
    <property type="nucleotide sequence ID" value="NZ_PNHP01000003.1"/>
</dbReference>
<dbReference type="GO" id="GO:0016757">
    <property type="term" value="F:glycosyltransferase activity"/>
    <property type="evidence" value="ECO:0007669"/>
    <property type="project" value="InterPro"/>
</dbReference>
<dbReference type="Proteomes" id="UP000235658">
    <property type="component" value="Unassembled WGS sequence"/>
</dbReference>
<dbReference type="Pfam" id="PF00534">
    <property type="entry name" value="Glycos_transf_1"/>
    <property type="match status" value="1"/>
</dbReference>
<feature type="domain" description="Glycosyltransferase subfamily 4-like N-terminal" evidence="2">
    <location>
        <begin position="16"/>
        <end position="137"/>
    </location>
</feature>
<dbReference type="Gene3D" id="3.40.50.2000">
    <property type="entry name" value="Glycogen Phosphorylase B"/>
    <property type="match status" value="2"/>
</dbReference>
<dbReference type="AlphaFoldDB" id="A0A2N6UIV3"/>
<dbReference type="InterPro" id="IPR050194">
    <property type="entry name" value="Glycosyltransferase_grp1"/>
</dbReference>
<comment type="caution">
    <text evidence="3">The sequence shown here is derived from an EMBL/GenBank/DDBJ whole genome shotgun (WGS) entry which is preliminary data.</text>
</comment>
<evidence type="ECO:0000313" key="4">
    <source>
        <dbReference type="Proteomes" id="UP000235658"/>
    </source>
</evidence>